<dbReference type="GO" id="GO:0071555">
    <property type="term" value="P:cell wall organization"/>
    <property type="evidence" value="ECO:0007669"/>
    <property type="project" value="UniProtKB-KW"/>
</dbReference>
<keyword evidence="15 16" id="KW-0961">Cell wall biogenesis/degradation</keyword>
<dbReference type="InterPro" id="IPR012338">
    <property type="entry name" value="Beta-lactam/transpept-like"/>
</dbReference>
<dbReference type="RefSeq" id="WP_088274815.1">
    <property type="nucleotide sequence ID" value="NZ_FNVE01000004.1"/>
</dbReference>
<keyword evidence="2 16" id="KW-1003">Cell membrane</keyword>
<dbReference type="GO" id="GO:0009252">
    <property type="term" value="P:peptidoglycan biosynthetic process"/>
    <property type="evidence" value="ECO:0007669"/>
    <property type="project" value="UniProtKB-UniRule"/>
</dbReference>
<dbReference type="Pfam" id="PF03717">
    <property type="entry name" value="PBP_dimer"/>
    <property type="match status" value="1"/>
</dbReference>
<comment type="catalytic activity">
    <reaction evidence="16">
        <text>Preferential cleavage: (Ac)2-L-Lys-D-Ala-|-D-Ala. Also transpeptidation of peptidyl-alanyl moieties that are N-acyl substituents of D-alanine.</text>
        <dbReference type="EC" id="3.4.16.4"/>
    </reaction>
</comment>
<evidence type="ECO:0000256" key="4">
    <source>
        <dbReference type="ARBA" id="ARBA00022618"/>
    </source>
</evidence>
<keyword evidence="11 16" id="KW-1133">Transmembrane helix</keyword>
<evidence type="ECO:0000313" key="20">
    <source>
        <dbReference type="EMBL" id="SEG18761.1"/>
    </source>
</evidence>
<dbReference type="GO" id="GO:0006508">
    <property type="term" value="P:proteolysis"/>
    <property type="evidence" value="ECO:0007669"/>
    <property type="project" value="UniProtKB-KW"/>
</dbReference>
<evidence type="ECO:0000256" key="12">
    <source>
        <dbReference type="ARBA" id="ARBA00023136"/>
    </source>
</evidence>
<dbReference type="GO" id="GO:0008360">
    <property type="term" value="P:regulation of cell shape"/>
    <property type="evidence" value="ECO:0007669"/>
    <property type="project" value="UniProtKB-KW"/>
</dbReference>
<dbReference type="Pfam" id="PF00905">
    <property type="entry name" value="Transpeptidase"/>
    <property type="match status" value="1"/>
</dbReference>
<evidence type="ECO:0000256" key="1">
    <source>
        <dbReference type="ARBA" id="ARBA00004370"/>
    </source>
</evidence>
<dbReference type="GO" id="GO:0000917">
    <property type="term" value="P:division septum assembly"/>
    <property type="evidence" value="ECO:0007669"/>
    <property type="project" value="UniProtKB-KW"/>
</dbReference>
<keyword evidence="21" id="KW-1185">Reference proteome</keyword>
<keyword evidence="4 16" id="KW-0132">Cell division</keyword>
<dbReference type="InterPro" id="IPR036138">
    <property type="entry name" value="PBP_dimer_sf"/>
</dbReference>
<sequence length="584" mass="63354">MKRFALKSNGSLYPWRFRLVIGLLGLCCAAVVWRIAELHVLDEGFLRSQGDKRSVRHVPIPAHRGQITDRNGEPLAVSTPVLTIWANPSQLIDQQAHWPELASALGTDLATFSERLKANADKEFIYLRRRMTPASGEAVMALKVHGVYSIEEYRRFYPAGEVAAHLVGFTNVDEQGQEGLELAYDQWLQGVPGKRQVLQDRRGRLIKDVQVVSNARPGNDLRLSIDLRLQYLAHRQLREGMQEFGAKAGSVVMLDVHTGEVLAMVNQPSYNPNNRANLQPSMMRNRAMIDVFEPGSTMKPISMTAALATGRWKPSDQVNVYPGTLRIGRYTIRDVSRAPGGVLDLAGILLKSSNVGMSKVALDIGGEAVHDAMAAVGLGEYTGVGFPGESVGKLPTYRTWRSAETAALSYGYGLSVTAVQLAQAYAILANDGRKVPMSLLRVDGLPDTQQVLPEDATRMVQEMLQNVIEAEGGTHRARVPGYHVSGKSGTARKASTSSKGYQEDSYRSLFAGFGPSSDPRIAIAVVIDEPSNGGYYGGLVAAPVFGGLMSNALRLMNVAPDNLASLEQPALPSPPALATTGEPR</sequence>
<comment type="similarity">
    <text evidence="16">Belongs to the transpeptidase family. FtsI subfamily.</text>
</comment>
<evidence type="ECO:0000256" key="3">
    <source>
        <dbReference type="ARBA" id="ARBA00022519"/>
    </source>
</evidence>
<evidence type="ECO:0000256" key="8">
    <source>
        <dbReference type="ARBA" id="ARBA00022801"/>
    </source>
</evidence>
<evidence type="ECO:0000256" key="11">
    <source>
        <dbReference type="ARBA" id="ARBA00022989"/>
    </source>
</evidence>
<evidence type="ECO:0000256" key="17">
    <source>
        <dbReference type="SAM" id="MobiDB-lite"/>
    </source>
</evidence>
<evidence type="ECO:0000259" key="19">
    <source>
        <dbReference type="Pfam" id="PF03717"/>
    </source>
</evidence>
<proteinExistence type="inferred from homology"/>
<dbReference type="SUPFAM" id="SSF56601">
    <property type="entry name" value="beta-lactamase/transpeptidase-like"/>
    <property type="match status" value="1"/>
</dbReference>
<dbReference type="InterPro" id="IPR050515">
    <property type="entry name" value="Beta-lactam/transpept"/>
</dbReference>
<evidence type="ECO:0000256" key="9">
    <source>
        <dbReference type="ARBA" id="ARBA00022960"/>
    </source>
</evidence>
<name>A0AAQ1JPP7_9GAMM</name>
<comment type="function">
    <text evidence="16">Catalyzes cross-linking of the peptidoglycan cell wall at the division septum.</text>
</comment>
<reference evidence="20 21" key="1">
    <citation type="submission" date="2016-10" db="EMBL/GenBank/DDBJ databases">
        <authorList>
            <person name="Varghese N."/>
            <person name="Submissions S."/>
        </authorList>
    </citation>
    <scope>NUCLEOTIDE SEQUENCE [LARGE SCALE GENOMIC DNA]</scope>
    <source>
        <strain evidence="20 21">CECT 8317</strain>
    </source>
</reference>
<evidence type="ECO:0000313" key="21">
    <source>
        <dbReference type="Proteomes" id="UP000243518"/>
    </source>
</evidence>
<dbReference type="PANTHER" id="PTHR30627:SF1">
    <property type="entry name" value="PEPTIDOGLYCAN D,D-TRANSPEPTIDASE FTSI"/>
    <property type="match status" value="1"/>
</dbReference>
<comment type="subcellular location">
    <subcellularLocation>
        <location evidence="1">Membrane</location>
    </subcellularLocation>
</comment>
<dbReference type="InterPro" id="IPR037532">
    <property type="entry name" value="FtsI_transpept"/>
</dbReference>
<evidence type="ECO:0000256" key="13">
    <source>
        <dbReference type="ARBA" id="ARBA00023210"/>
    </source>
</evidence>
<evidence type="ECO:0000256" key="15">
    <source>
        <dbReference type="ARBA" id="ARBA00023316"/>
    </source>
</evidence>
<feature type="region of interest" description="Disordered" evidence="17">
    <location>
        <begin position="478"/>
        <end position="498"/>
    </location>
</feature>
<dbReference type="Gene3D" id="3.40.710.10">
    <property type="entry name" value="DD-peptidase/beta-lactamase superfamily"/>
    <property type="match status" value="1"/>
</dbReference>
<evidence type="ECO:0000256" key="14">
    <source>
        <dbReference type="ARBA" id="ARBA00023306"/>
    </source>
</evidence>
<dbReference type="GO" id="GO:0009002">
    <property type="term" value="F:serine-type D-Ala-D-Ala carboxypeptidase activity"/>
    <property type="evidence" value="ECO:0007669"/>
    <property type="project" value="UniProtKB-UniRule"/>
</dbReference>
<keyword evidence="3 16" id="KW-0997">Cell inner membrane</keyword>
<feature type="domain" description="Penicillin-binding protein transpeptidase" evidence="18">
    <location>
        <begin position="249"/>
        <end position="549"/>
    </location>
</feature>
<protein>
    <recommendedName>
        <fullName evidence="16">Peptidoglycan D,D-transpeptidase FtsI</fullName>
        <ecNumber evidence="16">3.4.16.4</ecNumber>
    </recommendedName>
    <alternativeName>
        <fullName evidence="16">Penicillin-binding protein 3</fullName>
        <shortName evidence="16">PBP-3</shortName>
    </alternativeName>
</protein>
<dbReference type="AlphaFoldDB" id="A0AAQ1JPP7"/>
<keyword evidence="6 16" id="KW-0645">Protease</keyword>
<evidence type="ECO:0000256" key="2">
    <source>
        <dbReference type="ARBA" id="ARBA00022475"/>
    </source>
</evidence>
<comment type="pathway">
    <text evidence="16">Cell wall biogenesis; peptidoglycan biosynthesis.</text>
</comment>
<keyword evidence="13 16" id="KW-0717">Septation</keyword>
<dbReference type="EC" id="3.4.16.4" evidence="16"/>
<keyword evidence="14 16" id="KW-0131">Cell cycle</keyword>
<evidence type="ECO:0000259" key="18">
    <source>
        <dbReference type="Pfam" id="PF00905"/>
    </source>
</evidence>
<feature type="domain" description="Penicillin-binding protein dimerisation" evidence="19">
    <location>
        <begin position="59"/>
        <end position="208"/>
    </location>
</feature>
<organism evidence="20 21">
    <name type="scientific">Halopseudomonas aestusnigri</name>
    <dbReference type="NCBI Taxonomy" id="857252"/>
    <lineage>
        <taxon>Bacteria</taxon>
        <taxon>Pseudomonadati</taxon>
        <taxon>Pseudomonadota</taxon>
        <taxon>Gammaproteobacteria</taxon>
        <taxon>Pseudomonadales</taxon>
        <taxon>Pseudomonadaceae</taxon>
        <taxon>Halopseudomonas</taxon>
    </lineage>
</organism>
<keyword evidence="12 16" id="KW-0472">Membrane</keyword>
<dbReference type="Proteomes" id="UP000243518">
    <property type="component" value="Unassembled WGS sequence"/>
</dbReference>
<keyword evidence="5 16" id="KW-0121">Carboxypeptidase</keyword>
<evidence type="ECO:0000256" key="5">
    <source>
        <dbReference type="ARBA" id="ARBA00022645"/>
    </source>
</evidence>
<keyword evidence="9 16" id="KW-0133">Cell shape</keyword>
<keyword evidence="10 16" id="KW-0573">Peptidoglycan synthesis</keyword>
<accession>A0AAQ1JPP7</accession>
<dbReference type="Gene3D" id="1.10.150.770">
    <property type="match status" value="1"/>
</dbReference>
<dbReference type="GO" id="GO:0005886">
    <property type="term" value="C:plasma membrane"/>
    <property type="evidence" value="ECO:0007669"/>
    <property type="project" value="UniProtKB-UniRule"/>
</dbReference>
<comment type="caution">
    <text evidence="20">The sequence shown here is derived from an EMBL/GenBank/DDBJ whole genome shotgun (WGS) entry which is preliminary data.</text>
</comment>
<dbReference type="HAMAP" id="MF_02080">
    <property type="entry name" value="FtsI_transpept"/>
    <property type="match status" value="1"/>
</dbReference>
<dbReference type="PANTHER" id="PTHR30627">
    <property type="entry name" value="PEPTIDOGLYCAN D,D-TRANSPEPTIDASE"/>
    <property type="match status" value="1"/>
</dbReference>
<evidence type="ECO:0000256" key="7">
    <source>
        <dbReference type="ARBA" id="ARBA00022692"/>
    </source>
</evidence>
<dbReference type="Gene3D" id="3.90.1310.10">
    <property type="entry name" value="Penicillin-binding protein 2a (Domain 2)"/>
    <property type="match status" value="1"/>
</dbReference>
<keyword evidence="8 16" id="KW-0378">Hydrolase</keyword>
<evidence type="ECO:0000256" key="10">
    <source>
        <dbReference type="ARBA" id="ARBA00022984"/>
    </source>
</evidence>
<dbReference type="Gene3D" id="3.30.450.330">
    <property type="match status" value="1"/>
</dbReference>
<dbReference type="GO" id="GO:0008955">
    <property type="term" value="F:peptidoglycan glycosyltransferase activity"/>
    <property type="evidence" value="ECO:0007669"/>
    <property type="project" value="InterPro"/>
</dbReference>
<dbReference type="GO" id="GO:0008658">
    <property type="term" value="F:penicillin binding"/>
    <property type="evidence" value="ECO:0007669"/>
    <property type="project" value="InterPro"/>
</dbReference>
<gene>
    <name evidence="16" type="primary">ftsI</name>
    <name evidence="20" type="ORF">SAMN05216586_10433</name>
</gene>
<dbReference type="EMBL" id="FNVE01000004">
    <property type="protein sequence ID" value="SEG18761.1"/>
    <property type="molecule type" value="Genomic_DNA"/>
</dbReference>
<dbReference type="SUPFAM" id="SSF56519">
    <property type="entry name" value="Penicillin binding protein dimerisation domain"/>
    <property type="match status" value="1"/>
</dbReference>
<evidence type="ECO:0000256" key="16">
    <source>
        <dbReference type="HAMAP-Rule" id="MF_02080"/>
    </source>
</evidence>
<dbReference type="GO" id="GO:0043093">
    <property type="term" value="P:FtsZ-dependent cytokinesis"/>
    <property type="evidence" value="ECO:0007669"/>
    <property type="project" value="UniProtKB-UniRule"/>
</dbReference>
<feature type="active site" description="Acyl-ester intermediate" evidence="16">
    <location>
        <position position="296"/>
    </location>
</feature>
<keyword evidence="7 16" id="KW-0812">Transmembrane</keyword>
<evidence type="ECO:0000256" key="6">
    <source>
        <dbReference type="ARBA" id="ARBA00022670"/>
    </source>
</evidence>
<dbReference type="InterPro" id="IPR005311">
    <property type="entry name" value="PBP_dimer"/>
</dbReference>
<dbReference type="InterPro" id="IPR001460">
    <property type="entry name" value="PCN-bd_Tpept"/>
</dbReference>